<organism evidence="2 3">
    <name type="scientific">Cuscuta epithymum</name>
    <dbReference type="NCBI Taxonomy" id="186058"/>
    <lineage>
        <taxon>Eukaryota</taxon>
        <taxon>Viridiplantae</taxon>
        <taxon>Streptophyta</taxon>
        <taxon>Embryophyta</taxon>
        <taxon>Tracheophyta</taxon>
        <taxon>Spermatophyta</taxon>
        <taxon>Magnoliopsida</taxon>
        <taxon>eudicotyledons</taxon>
        <taxon>Gunneridae</taxon>
        <taxon>Pentapetalae</taxon>
        <taxon>asterids</taxon>
        <taxon>lamiids</taxon>
        <taxon>Solanales</taxon>
        <taxon>Convolvulaceae</taxon>
        <taxon>Cuscuteae</taxon>
        <taxon>Cuscuta</taxon>
        <taxon>Cuscuta subgen. Cuscuta</taxon>
    </lineage>
</organism>
<reference evidence="2" key="1">
    <citation type="submission" date="2022-07" db="EMBL/GenBank/DDBJ databases">
        <authorList>
            <person name="Macas J."/>
            <person name="Novak P."/>
            <person name="Neumann P."/>
        </authorList>
    </citation>
    <scope>NUCLEOTIDE SEQUENCE</scope>
</reference>
<keyword evidence="1" id="KW-0472">Membrane</keyword>
<evidence type="ECO:0000313" key="2">
    <source>
        <dbReference type="EMBL" id="CAH9099599.1"/>
    </source>
</evidence>
<protein>
    <recommendedName>
        <fullName evidence="4">Late embryogenesis abundant protein LEA-2 subgroup domain-containing protein</fullName>
    </recommendedName>
</protein>
<evidence type="ECO:0008006" key="4">
    <source>
        <dbReference type="Google" id="ProtNLM"/>
    </source>
</evidence>
<proteinExistence type="predicted"/>
<dbReference type="AlphaFoldDB" id="A0AAV0DKI2"/>
<comment type="caution">
    <text evidence="2">The sequence shown here is derived from an EMBL/GenBank/DDBJ whole genome shotgun (WGS) entry which is preliminary data.</text>
</comment>
<sequence length="226" mass="24698">MESPMEERRRLPCHDFLCDAVVPILLATSALAILVIFYLHDSNLPSPPKLCIYDFTLSPKFAATAAAVNSNSTSASPPLTANCTITFAFDNNNVGDGKYYSRVDQYDEMEVSVVWAGQNQTLMRAHPGPFSQGSLEQKPVLLAATDSVVPSDLKSAAVYTFSIDLKSRVKEDPGDSHEDVFYIKATCEEVRVGFGSMEGIDRVARMLDGPQMCRVVQSKSSFNLGS</sequence>
<name>A0AAV0DKI2_9ASTE</name>
<keyword evidence="1" id="KW-0812">Transmembrane</keyword>
<evidence type="ECO:0000313" key="3">
    <source>
        <dbReference type="Proteomes" id="UP001152523"/>
    </source>
</evidence>
<accession>A0AAV0DKI2</accession>
<keyword evidence="1" id="KW-1133">Transmembrane helix</keyword>
<dbReference type="Proteomes" id="UP001152523">
    <property type="component" value="Unassembled WGS sequence"/>
</dbReference>
<gene>
    <name evidence="2" type="ORF">CEPIT_LOCUS15017</name>
</gene>
<keyword evidence="3" id="KW-1185">Reference proteome</keyword>
<evidence type="ECO:0000256" key="1">
    <source>
        <dbReference type="SAM" id="Phobius"/>
    </source>
</evidence>
<feature type="transmembrane region" description="Helical" evidence="1">
    <location>
        <begin position="20"/>
        <end position="39"/>
    </location>
</feature>
<dbReference type="EMBL" id="CAMAPF010000106">
    <property type="protein sequence ID" value="CAH9099599.1"/>
    <property type="molecule type" value="Genomic_DNA"/>
</dbReference>